<keyword evidence="4" id="KW-1185">Reference proteome</keyword>
<keyword evidence="2" id="KW-1133">Transmembrane helix</keyword>
<geneLocation type="plasmid" evidence="3 4">
    <name>pMETEV01</name>
</geneLocation>
<dbReference type="InterPro" id="IPR008887">
    <property type="entry name" value="UPF0228"/>
</dbReference>
<protein>
    <submittedName>
        <fullName evidence="3">Uncharacterized protein</fullName>
    </submittedName>
</protein>
<keyword evidence="2" id="KW-0472">Membrane</keyword>
<comment type="similarity">
    <text evidence="1">Belongs to the UPF0228 family.</text>
</comment>
<dbReference type="KEGG" id="mev:Metev_2329"/>
<dbReference type="RefSeq" id="WP_013195706.1">
    <property type="nucleotide sequence ID" value="NC_014254.1"/>
</dbReference>
<dbReference type="OrthoDB" id="135514at2157"/>
<dbReference type="EMBL" id="CP002070">
    <property type="protein sequence ID" value="ADI75141.1"/>
    <property type="molecule type" value="Genomic_DNA"/>
</dbReference>
<keyword evidence="2" id="KW-0812">Transmembrane</keyword>
<feature type="transmembrane region" description="Helical" evidence="2">
    <location>
        <begin position="7"/>
        <end position="27"/>
    </location>
</feature>
<sequence>MKKSKSKIINMLLLILILSIAVTIYHIDSTYLKPNEIPGYYIAFEDNVTEQEIESILTNYDLIINYTIEYDEGRRPSYYTSVDKNNFTSVYYGDLLSRTWASRGMVSKNNDDYIISIRKPINDEVLETLESYNLQLKKFVWCYIDYGTGSHVNRKDSIKIKDKLEKNEKILFVRFDYIVG</sequence>
<name>D7EC19_METEZ</name>
<reference evidence="3 4" key="1">
    <citation type="submission" date="2010-06" db="EMBL/GenBank/DDBJ databases">
        <title>Complete sequence plasmid of Methanohalobium evestigatum Z-7303.</title>
        <authorList>
            <consortium name="US DOE Joint Genome Institute"/>
            <person name="Lucas S."/>
            <person name="Copeland A."/>
            <person name="Lapidus A."/>
            <person name="Cheng J.-F."/>
            <person name="Bruce D."/>
            <person name="Goodwin L."/>
            <person name="Pitluck S."/>
            <person name="Saunders E."/>
            <person name="Detter J.C."/>
            <person name="Han C."/>
            <person name="Tapia R."/>
            <person name="Land M."/>
            <person name="Hauser L."/>
            <person name="Kyrpides N."/>
            <person name="Mikhailova N."/>
            <person name="Sieprawska-Lupa M."/>
            <person name="Whitman W.B."/>
            <person name="Anderson I."/>
            <person name="Woyke T."/>
        </authorList>
    </citation>
    <scope>NUCLEOTIDE SEQUENCE [LARGE SCALE GENOMIC DNA]</scope>
    <source>
        <strain evidence="4">ATCC BAA-1072 / DSM 3721 / NBRC 107634 / OCM 161 / Z-7303</strain>
        <plasmid evidence="4">Plasmid pMETEV01</plasmid>
    </source>
</reference>
<dbReference type="Proteomes" id="UP000000391">
    <property type="component" value="Plasmid pMETEV01"/>
</dbReference>
<proteinExistence type="inferred from homology"/>
<evidence type="ECO:0000256" key="1">
    <source>
        <dbReference type="ARBA" id="ARBA00009746"/>
    </source>
</evidence>
<gene>
    <name evidence="3" type="ordered locus">Metev_2329</name>
</gene>
<accession>D7EC19</accession>
<dbReference type="AlphaFoldDB" id="D7EC19"/>
<dbReference type="GeneID" id="9347986"/>
<keyword evidence="3" id="KW-0614">Plasmid</keyword>
<evidence type="ECO:0000256" key="2">
    <source>
        <dbReference type="SAM" id="Phobius"/>
    </source>
</evidence>
<dbReference type="HOGENOM" id="CLU_106567_0_0_2"/>
<evidence type="ECO:0000313" key="4">
    <source>
        <dbReference type="Proteomes" id="UP000000391"/>
    </source>
</evidence>
<organism evidence="3 4">
    <name type="scientific">Methanohalobium evestigatum (strain ATCC BAA-1072 / DSM 3721 / NBRC 107634 / OCM 161 / Z-7303)</name>
    <dbReference type="NCBI Taxonomy" id="644295"/>
    <lineage>
        <taxon>Archaea</taxon>
        <taxon>Methanobacteriati</taxon>
        <taxon>Methanobacteriota</taxon>
        <taxon>Stenosarchaea group</taxon>
        <taxon>Methanomicrobia</taxon>
        <taxon>Methanosarcinales</taxon>
        <taxon>Methanosarcinaceae</taxon>
        <taxon>Methanohalobium</taxon>
    </lineage>
</organism>
<dbReference type="Pfam" id="PF05727">
    <property type="entry name" value="UPF0228"/>
    <property type="match status" value="1"/>
</dbReference>
<evidence type="ECO:0000313" key="3">
    <source>
        <dbReference type="EMBL" id="ADI75141.1"/>
    </source>
</evidence>